<evidence type="ECO:0000313" key="4">
    <source>
        <dbReference type="EMBL" id="OYQ32956.1"/>
    </source>
</evidence>
<evidence type="ECO:0000256" key="3">
    <source>
        <dbReference type="ARBA" id="ARBA00023186"/>
    </source>
</evidence>
<dbReference type="PANTHER" id="PTHR21013:SF10">
    <property type="entry name" value="ATP SYNTHASE MITOCHONDRIAL F1 COMPLEX ASSEMBLY FACTOR 2"/>
    <property type="match status" value="1"/>
</dbReference>
<accession>A0A255YUP1</accession>
<keyword evidence="2" id="KW-0809">Transit peptide</keyword>
<dbReference type="Gene3D" id="1.10.3580.10">
    <property type="entry name" value="ATP12 ATPase"/>
    <property type="match status" value="1"/>
</dbReference>
<protein>
    <submittedName>
        <fullName evidence="4">ATPase</fullName>
    </submittedName>
</protein>
<dbReference type="AlphaFoldDB" id="A0A255YUP1"/>
<dbReference type="InterPro" id="IPR042272">
    <property type="entry name" value="ATP12_ATP_synth-F1-assembly_N"/>
</dbReference>
<dbReference type="EMBL" id="NOXU01000031">
    <property type="protein sequence ID" value="OYQ32956.1"/>
    <property type="molecule type" value="Genomic_DNA"/>
</dbReference>
<comment type="similarity">
    <text evidence="1">Belongs to the ATP12 family.</text>
</comment>
<dbReference type="SUPFAM" id="SSF160909">
    <property type="entry name" value="ATP12-like"/>
    <property type="match status" value="1"/>
</dbReference>
<dbReference type="InterPro" id="IPR023335">
    <property type="entry name" value="ATP12_ortho_dom_sf"/>
</dbReference>
<sequence length="230" mass="25300">MKRFYKTVETAAAEGGFTLTLDGKPVCTPAKLPLIVPTQALADAMAAEWAAQGDEVKPATMPLTQLASTSIDGVRDRLDAVAEASAVYGESELVCYRAVEPDELIQRQASLWNPLLDWAARRYDAHLLVTSGIMHKPQPADALKALRAAVDQLDEWHLTALQNAIGITGSLLVSLALVDRHVSAEQAFELAQLDENYQIEKWGEDWEAADRRAVQRADLAHTVRFLDLLR</sequence>
<name>A0A255YUP1_9PROT</name>
<dbReference type="PANTHER" id="PTHR21013">
    <property type="entry name" value="ATP SYNTHASE MITOCHONDRIAL F1 COMPLEX ASSEMBLY FACTOR 2/ATP12 PROTEIN, MITOCHONDRIAL PRECURSOR"/>
    <property type="match status" value="1"/>
</dbReference>
<dbReference type="OrthoDB" id="9797825at2"/>
<proteinExistence type="inferred from homology"/>
<reference evidence="4 5" key="1">
    <citation type="submission" date="2017-07" db="EMBL/GenBank/DDBJ databases">
        <title>Niveispirillum cyanobacteriorum sp. nov., isolated from cyanobacterial aggregates in a eutrophic lake.</title>
        <authorList>
            <person name="Cai H."/>
        </authorList>
    </citation>
    <scope>NUCLEOTIDE SEQUENCE [LARGE SCALE GENOMIC DNA]</scope>
    <source>
        <strain evidence="5">TH1-14</strain>
    </source>
</reference>
<comment type="caution">
    <text evidence="4">The sequence shown here is derived from an EMBL/GenBank/DDBJ whole genome shotgun (WGS) entry which is preliminary data.</text>
</comment>
<keyword evidence="3" id="KW-0143">Chaperone</keyword>
<evidence type="ECO:0000256" key="2">
    <source>
        <dbReference type="ARBA" id="ARBA00022946"/>
    </source>
</evidence>
<gene>
    <name evidence="4" type="ORF">CHU95_18520</name>
</gene>
<dbReference type="Proteomes" id="UP000216998">
    <property type="component" value="Unassembled WGS sequence"/>
</dbReference>
<dbReference type="Gene3D" id="3.30.2180.10">
    <property type="entry name" value="ATP12-like"/>
    <property type="match status" value="1"/>
</dbReference>
<evidence type="ECO:0000256" key="1">
    <source>
        <dbReference type="ARBA" id="ARBA00008231"/>
    </source>
</evidence>
<dbReference type="GO" id="GO:0043461">
    <property type="term" value="P:proton-transporting ATP synthase complex assembly"/>
    <property type="evidence" value="ECO:0007669"/>
    <property type="project" value="InterPro"/>
</dbReference>
<organism evidence="4 5">
    <name type="scientific">Niveispirillum lacus</name>
    <dbReference type="NCBI Taxonomy" id="1981099"/>
    <lineage>
        <taxon>Bacteria</taxon>
        <taxon>Pseudomonadati</taxon>
        <taxon>Pseudomonadota</taxon>
        <taxon>Alphaproteobacteria</taxon>
        <taxon>Rhodospirillales</taxon>
        <taxon>Azospirillaceae</taxon>
        <taxon>Niveispirillum</taxon>
    </lineage>
</organism>
<dbReference type="InterPro" id="IPR011419">
    <property type="entry name" value="ATP12_ATP_synth-F1-assembly"/>
</dbReference>
<dbReference type="Pfam" id="PF07542">
    <property type="entry name" value="ATP12"/>
    <property type="match status" value="1"/>
</dbReference>
<keyword evidence="5" id="KW-1185">Reference proteome</keyword>
<evidence type="ECO:0000313" key="5">
    <source>
        <dbReference type="Proteomes" id="UP000216998"/>
    </source>
</evidence>